<dbReference type="InterPro" id="IPR032675">
    <property type="entry name" value="LRR_dom_sf"/>
</dbReference>
<dbReference type="AlphaFoldDB" id="A0A2P6R976"/>
<comment type="caution">
    <text evidence="9">The sequence shown here is derived from an EMBL/GenBank/DDBJ whole genome shotgun (WGS) entry which is preliminary data.</text>
</comment>
<keyword evidence="10" id="KW-1185">Reference proteome</keyword>
<evidence type="ECO:0000256" key="4">
    <source>
        <dbReference type="ARBA" id="ARBA00022729"/>
    </source>
</evidence>
<evidence type="ECO:0000256" key="5">
    <source>
        <dbReference type="ARBA" id="ARBA00022737"/>
    </source>
</evidence>
<accession>A0A2P6R976</accession>
<evidence type="ECO:0000256" key="7">
    <source>
        <dbReference type="ARBA" id="ARBA00023136"/>
    </source>
</evidence>
<keyword evidence="8" id="KW-0325">Glycoprotein</keyword>
<keyword evidence="4" id="KW-0732">Signal</keyword>
<name>A0A2P6R976_ROSCH</name>
<keyword evidence="5" id="KW-0677">Repeat</keyword>
<evidence type="ECO:0000256" key="2">
    <source>
        <dbReference type="ARBA" id="ARBA00022614"/>
    </source>
</evidence>
<evidence type="ECO:0000256" key="1">
    <source>
        <dbReference type="ARBA" id="ARBA00004370"/>
    </source>
</evidence>
<evidence type="ECO:0000313" key="9">
    <source>
        <dbReference type="EMBL" id="PRQ42975.1"/>
    </source>
</evidence>
<dbReference type="SUPFAM" id="SSF52058">
    <property type="entry name" value="L domain-like"/>
    <property type="match status" value="1"/>
</dbReference>
<keyword evidence="3" id="KW-0812">Transmembrane</keyword>
<dbReference type="Gene3D" id="3.80.10.10">
    <property type="entry name" value="Ribonuclease Inhibitor"/>
    <property type="match status" value="1"/>
</dbReference>
<organism evidence="9 10">
    <name type="scientific">Rosa chinensis</name>
    <name type="common">China rose</name>
    <dbReference type="NCBI Taxonomy" id="74649"/>
    <lineage>
        <taxon>Eukaryota</taxon>
        <taxon>Viridiplantae</taxon>
        <taxon>Streptophyta</taxon>
        <taxon>Embryophyta</taxon>
        <taxon>Tracheophyta</taxon>
        <taxon>Spermatophyta</taxon>
        <taxon>Magnoliopsida</taxon>
        <taxon>eudicotyledons</taxon>
        <taxon>Gunneridae</taxon>
        <taxon>Pentapetalae</taxon>
        <taxon>rosids</taxon>
        <taxon>fabids</taxon>
        <taxon>Rosales</taxon>
        <taxon>Rosaceae</taxon>
        <taxon>Rosoideae</taxon>
        <taxon>Rosoideae incertae sedis</taxon>
        <taxon>Rosa</taxon>
    </lineage>
</organism>
<evidence type="ECO:0000256" key="6">
    <source>
        <dbReference type="ARBA" id="ARBA00022989"/>
    </source>
</evidence>
<gene>
    <name evidence="9" type="ORF">RchiOBHm_Chr3g0463431</name>
</gene>
<dbReference type="Pfam" id="PF00560">
    <property type="entry name" value="LRR_1"/>
    <property type="match status" value="1"/>
</dbReference>
<dbReference type="PANTHER" id="PTHR27008">
    <property type="entry name" value="OS04G0122200 PROTEIN"/>
    <property type="match status" value="1"/>
</dbReference>
<dbReference type="PANTHER" id="PTHR27008:SF499">
    <property type="entry name" value="OS06G0581500 PROTEIN"/>
    <property type="match status" value="1"/>
</dbReference>
<keyword evidence="7" id="KW-0472">Membrane</keyword>
<dbReference type="EMBL" id="PDCK01000041">
    <property type="protein sequence ID" value="PRQ42975.1"/>
    <property type="molecule type" value="Genomic_DNA"/>
</dbReference>
<comment type="subcellular location">
    <subcellularLocation>
        <location evidence="1">Membrane</location>
    </subcellularLocation>
</comment>
<keyword evidence="2" id="KW-0433">Leucine-rich repeat</keyword>
<dbReference type="GO" id="GO:0016020">
    <property type="term" value="C:membrane"/>
    <property type="evidence" value="ECO:0007669"/>
    <property type="project" value="UniProtKB-SubCell"/>
</dbReference>
<dbReference type="EC" id="2.7.11.1" evidence="9"/>
<reference evidence="9 10" key="1">
    <citation type="journal article" date="2018" name="Nat. Genet.">
        <title>The Rosa genome provides new insights in the design of modern roses.</title>
        <authorList>
            <person name="Bendahmane M."/>
        </authorList>
    </citation>
    <scope>NUCLEOTIDE SEQUENCE [LARGE SCALE GENOMIC DNA]</scope>
    <source>
        <strain evidence="10">cv. Old Blush</strain>
    </source>
</reference>
<sequence>MSQNSLSVSLPDEVGTLVNPAELDVSGNKLSGEIPITYLGSCTSLVSLHLEGNEFKGHIPQSLEKLRGLDQMDISRNNLPGQIPEFLGKLGALRYFNLSQNDFEGELLTGPPRISP</sequence>
<proteinExistence type="predicted"/>
<keyword evidence="6" id="KW-1133">Transmembrane helix</keyword>
<dbReference type="OMA" id="ICSVYRT"/>
<protein>
    <submittedName>
        <fullName evidence="9">Putative non-specific serine/threonine protein kinase</fullName>
        <ecNumber evidence="9">2.7.11.1</ecNumber>
    </submittedName>
</protein>
<dbReference type="STRING" id="74649.A0A2P6R976"/>
<keyword evidence="9" id="KW-0808">Transferase</keyword>
<evidence type="ECO:0000313" key="10">
    <source>
        <dbReference type="Proteomes" id="UP000238479"/>
    </source>
</evidence>
<evidence type="ECO:0000256" key="3">
    <source>
        <dbReference type="ARBA" id="ARBA00022692"/>
    </source>
</evidence>
<evidence type="ECO:0000256" key="8">
    <source>
        <dbReference type="ARBA" id="ARBA00023180"/>
    </source>
</evidence>
<dbReference type="InterPro" id="IPR051809">
    <property type="entry name" value="Plant_receptor-like_S/T_kinase"/>
</dbReference>
<dbReference type="InterPro" id="IPR001611">
    <property type="entry name" value="Leu-rich_rpt"/>
</dbReference>
<dbReference type="GO" id="GO:0004674">
    <property type="term" value="F:protein serine/threonine kinase activity"/>
    <property type="evidence" value="ECO:0007669"/>
    <property type="project" value="UniProtKB-KW"/>
</dbReference>
<dbReference type="Pfam" id="PF13855">
    <property type="entry name" value="LRR_8"/>
    <property type="match status" value="1"/>
</dbReference>
<dbReference type="Gramene" id="PRQ42975">
    <property type="protein sequence ID" value="PRQ42975"/>
    <property type="gene ID" value="RchiOBHm_Chr3g0463431"/>
</dbReference>
<dbReference type="FunFam" id="3.80.10.10:FF:000041">
    <property type="entry name" value="LRR receptor-like serine/threonine-protein kinase ERECTA"/>
    <property type="match status" value="1"/>
</dbReference>
<keyword evidence="9" id="KW-0723">Serine/threonine-protein kinase</keyword>
<keyword evidence="9" id="KW-0418">Kinase</keyword>
<dbReference type="Proteomes" id="UP000238479">
    <property type="component" value="Chromosome 3"/>
</dbReference>